<evidence type="ECO:0000256" key="4">
    <source>
        <dbReference type="ARBA" id="ARBA00022475"/>
    </source>
</evidence>
<comment type="caution">
    <text evidence="9">The sequence shown here is derived from an EMBL/GenBank/DDBJ whole genome shotgun (WGS) entry which is preliminary data.</text>
</comment>
<feature type="transmembrane region" description="Helical" evidence="8">
    <location>
        <begin position="62"/>
        <end position="80"/>
    </location>
</feature>
<dbReference type="PANTHER" id="PTHR30269:SF25">
    <property type="entry name" value="MEMBRANE TRANSPORTER PROTEIN-RELATED"/>
    <property type="match status" value="1"/>
</dbReference>
<keyword evidence="6 8" id="KW-1133">Transmembrane helix</keyword>
<feature type="transmembrane region" description="Helical" evidence="8">
    <location>
        <begin position="14"/>
        <end position="41"/>
    </location>
</feature>
<dbReference type="RefSeq" id="WP_386722163.1">
    <property type="nucleotide sequence ID" value="NZ_JBHRSZ010000006.1"/>
</dbReference>
<evidence type="ECO:0000256" key="2">
    <source>
        <dbReference type="ARBA" id="ARBA00009142"/>
    </source>
</evidence>
<gene>
    <name evidence="9" type="ORF">ACFOEK_14485</name>
</gene>
<dbReference type="InterPro" id="IPR052017">
    <property type="entry name" value="TSUP"/>
</dbReference>
<name>A0ABV7HEC1_9GAMM</name>
<accession>A0ABV7HEC1</accession>
<evidence type="ECO:0000256" key="7">
    <source>
        <dbReference type="ARBA" id="ARBA00023136"/>
    </source>
</evidence>
<keyword evidence="3" id="KW-0813">Transport</keyword>
<keyword evidence="4 8" id="KW-1003">Cell membrane</keyword>
<evidence type="ECO:0000256" key="5">
    <source>
        <dbReference type="ARBA" id="ARBA00022692"/>
    </source>
</evidence>
<feature type="transmembrane region" description="Helical" evidence="8">
    <location>
        <begin position="189"/>
        <end position="208"/>
    </location>
</feature>
<dbReference type="PANTHER" id="PTHR30269">
    <property type="entry name" value="TRANSMEMBRANE PROTEIN YFCA"/>
    <property type="match status" value="1"/>
</dbReference>
<keyword evidence="7 8" id="KW-0472">Membrane</keyword>
<feature type="transmembrane region" description="Helical" evidence="8">
    <location>
        <begin position="214"/>
        <end position="234"/>
    </location>
</feature>
<evidence type="ECO:0000256" key="6">
    <source>
        <dbReference type="ARBA" id="ARBA00022989"/>
    </source>
</evidence>
<keyword evidence="5 8" id="KW-0812">Transmembrane</keyword>
<reference evidence="10" key="1">
    <citation type="journal article" date="2019" name="Int. J. Syst. Evol. Microbiol.">
        <title>The Global Catalogue of Microorganisms (GCM) 10K type strain sequencing project: providing services to taxonomists for standard genome sequencing and annotation.</title>
        <authorList>
            <consortium name="The Broad Institute Genomics Platform"/>
            <consortium name="The Broad Institute Genome Sequencing Center for Infectious Disease"/>
            <person name="Wu L."/>
            <person name="Ma J."/>
        </authorList>
    </citation>
    <scope>NUCLEOTIDE SEQUENCE [LARGE SCALE GENOMIC DNA]</scope>
    <source>
        <strain evidence="10">KCTC 52438</strain>
    </source>
</reference>
<evidence type="ECO:0000256" key="3">
    <source>
        <dbReference type="ARBA" id="ARBA00022448"/>
    </source>
</evidence>
<proteinExistence type="inferred from homology"/>
<evidence type="ECO:0000256" key="1">
    <source>
        <dbReference type="ARBA" id="ARBA00004651"/>
    </source>
</evidence>
<organism evidence="9 10">
    <name type="scientific">Litoribrevibacter euphylliae</name>
    <dbReference type="NCBI Taxonomy" id="1834034"/>
    <lineage>
        <taxon>Bacteria</taxon>
        <taxon>Pseudomonadati</taxon>
        <taxon>Pseudomonadota</taxon>
        <taxon>Gammaproteobacteria</taxon>
        <taxon>Oceanospirillales</taxon>
        <taxon>Oceanospirillaceae</taxon>
        <taxon>Litoribrevibacter</taxon>
    </lineage>
</organism>
<keyword evidence="10" id="KW-1185">Reference proteome</keyword>
<sequence length="260" mass="27903">MFELLSDLAASLPPWYFCLLLLIAAFSAGFVDAIAGGGGLITIPALLMSGLPPHLALGTNKLSATFGSFTATVVFIRKGIFNPKDWWLLTLATLIGAIIGTFCATLISMDILNQVLPALIICVALYMLFQNYSNLDQDRSPHPRPPWAQFTQGSSIGFYDGIAGPGTGSFWVVSNLMMYKQSLVQSSGIARAMNFVSNITSLITFAILGQVNWLIGLLMGLLLLVGAWLGAHLAISKGAQFIKPIFMTVVIAISVKLLTM</sequence>
<comment type="subcellular location">
    <subcellularLocation>
        <location evidence="1 8">Cell membrane</location>
        <topology evidence="1 8">Multi-pass membrane protein</topology>
    </subcellularLocation>
</comment>
<evidence type="ECO:0000256" key="8">
    <source>
        <dbReference type="RuleBase" id="RU363041"/>
    </source>
</evidence>
<dbReference type="Pfam" id="PF01925">
    <property type="entry name" value="TauE"/>
    <property type="match status" value="1"/>
</dbReference>
<evidence type="ECO:0000313" key="10">
    <source>
        <dbReference type="Proteomes" id="UP001595476"/>
    </source>
</evidence>
<dbReference type="InterPro" id="IPR002781">
    <property type="entry name" value="TM_pro_TauE-like"/>
</dbReference>
<protein>
    <recommendedName>
        <fullName evidence="8">Probable membrane transporter protein</fullName>
    </recommendedName>
</protein>
<comment type="similarity">
    <text evidence="2 8">Belongs to the 4-toluene sulfonate uptake permease (TSUP) (TC 2.A.102) family.</text>
</comment>
<dbReference type="Proteomes" id="UP001595476">
    <property type="component" value="Unassembled WGS sequence"/>
</dbReference>
<feature type="transmembrane region" description="Helical" evidence="8">
    <location>
        <begin position="156"/>
        <end position="177"/>
    </location>
</feature>
<dbReference type="EMBL" id="JBHRSZ010000006">
    <property type="protein sequence ID" value="MFC3152239.1"/>
    <property type="molecule type" value="Genomic_DNA"/>
</dbReference>
<feature type="transmembrane region" description="Helical" evidence="8">
    <location>
        <begin position="86"/>
        <end position="108"/>
    </location>
</feature>
<evidence type="ECO:0000313" key="9">
    <source>
        <dbReference type="EMBL" id="MFC3152239.1"/>
    </source>
</evidence>
<feature type="transmembrane region" description="Helical" evidence="8">
    <location>
        <begin position="115"/>
        <end position="133"/>
    </location>
</feature>